<sequence>MHLLKFTLLASVVCAVAGQDYVQPANSRVQARGYGDLNTDCIFSLTGTSVQVNIVSNFDPLSTGIPNTAVIFSLLWVNVRTNLRLTNMELFFRSTWMNMDPGYFVTPNLGSVRAKLKLRLACVFRPPDGYVQPLVSNIHRLYGFFNWRTSVQGYVRHIPLPISRFTDTVIIFRLRVGFVRADRTWFQAYTQYLELNQWHLCASDAPCSPINNGNALRQVLSWSSGFRPHRPPAACLGRFNRVNTQTGGSLPNERKALDSPIRMDSFGGSFPEPSPDSFDPCEASAVAGTRVKI</sequence>
<comment type="caution">
    <text evidence="2">The sequence shown here is derived from an EMBL/GenBank/DDBJ whole genome shotgun (WGS) entry which is preliminary data.</text>
</comment>
<organism evidence="2 3">
    <name type="scientific">Mycena rosella</name>
    <name type="common">Pink bonnet</name>
    <name type="synonym">Agaricus rosellus</name>
    <dbReference type="NCBI Taxonomy" id="1033263"/>
    <lineage>
        <taxon>Eukaryota</taxon>
        <taxon>Fungi</taxon>
        <taxon>Dikarya</taxon>
        <taxon>Basidiomycota</taxon>
        <taxon>Agaricomycotina</taxon>
        <taxon>Agaricomycetes</taxon>
        <taxon>Agaricomycetidae</taxon>
        <taxon>Agaricales</taxon>
        <taxon>Marasmiineae</taxon>
        <taxon>Mycenaceae</taxon>
        <taxon>Mycena</taxon>
    </lineage>
</organism>
<feature type="signal peptide" evidence="1">
    <location>
        <begin position="1"/>
        <end position="18"/>
    </location>
</feature>
<dbReference type="EMBL" id="JARKIE010000152">
    <property type="protein sequence ID" value="KAJ7675163.1"/>
    <property type="molecule type" value="Genomic_DNA"/>
</dbReference>
<keyword evidence="3" id="KW-1185">Reference proteome</keyword>
<name>A0AAD7D2H0_MYCRO</name>
<dbReference type="AlphaFoldDB" id="A0AAD7D2H0"/>
<dbReference type="Proteomes" id="UP001221757">
    <property type="component" value="Unassembled WGS sequence"/>
</dbReference>
<evidence type="ECO:0000313" key="3">
    <source>
        <dbReference type="Proteomes" id="UP001221757"/>
    </source>
</evidence>
<accession>A0AAD7D2H0</accession>
<evidence type="ECO:0000256" key="1">
    <source>
        <dbReference type="SAM" id="SignalP"/>
    </source>
</evidence>
<evidence type="ECO:0000313" key="2">
    <source>
        <dbReference type="EMBL" id="KAJ7675163.1"/>
    </source>
</evidence>
<proteinExistence type="predicted"/>
<protein>
    <submittedName>
        <fullName evidence="2">Uncharacterized protein</fullName>
    </submittedName>
</protein>
<gene>
    <name evidence="2" type="ORF">B0H17DRAFT_1140476</name>
</gene>
<feature type="chain" id="PRO_5042142874" evidence="1">
    <location>
        <begin position="19"/>
        <end position="293"/>
    </location>
</feature>
<reference evidence="2" key="1">
    <citation type="submission" date="2023-03" db="EMBL/GenBank/DDBJ databases">
        <title>Massive genome expansion in bonnet fungi (Mycena s.s.) driven by repeated elements and novel gene families across ecological guilds.</title>
        <authorList>
            <consortium name="Lawrence Berkeley National Laboratory"/>
            <person name="Harder C.B."/>
            <person name="Miyauchi S."/>
            <person name="Viragh M."/>
            <person name="Kuo A."/>
            <person name="Thoen E."/>
            <person name="Andreopoulos B."/>
            <person name="Lu D."/>
            <person name="Skrede I."/>
            <person name="Drula E."/>
            <person name="Henrissat B."/>
            <person name="Morin E."/>
            <person name="Kohler A."/>
            <person name="Barry K."/>
            <person name="LaButti K."/>
            <person name="Morin E."/>
            <person name="Salamov A."/>
            <person name="Lipzen A."/>
            <person name="Mereny Z."/>
            <person name="Hegedus B."/>
            <person name="Baldrian P."/>
            <person name="Stursova M."/>
            <person name="Weitz H."/>
            <person name="Taylor A."/>
            <person name="Grigoriev I.V."/>
            <person name="Nagy L.G."/>
            <person name="Martin F."/>
            <person name="Kauserud H."/>
        </authorList>
    </citation>
    <scope>NUCLEOTIDE SEQUENCE</scope>
    <source>
        <strain evidence="2">CBHHK067</strain>
    </source>
</reference>
<keyword evidence="1" id="KW-0732">Signal</keyword>